<evidence type="ECO:0000256" key="4">
    <source>
        <dbReference type="SAM" id="MobiDB-lite"/>
    </source>
</evidence>
<evidence type="ECO:0000256" key="1">
    <source>
        <dbReference type="ARBA" id="ARBA00006739"/>
    </source>
</evidence>
<keyword evidence="3 6" id="KW-0808">Transferase</keyword>
<dbReference type="InterPro" id="IPR019734">
    <property type="entry name" value="TPR_rpt"/>
</dbReference>
<proteinExistence type="inferred from homology"/>
<dbReference type="PANTHER" id="PTHR43179:SF12">
    <property type="entry name" value="GALACTOFURANOSYLTRANSFERASE GLFT2"/>
    <property type="match status" value="1"/>
</dbReference>
<comment type="caution">
    <text evidence="6">The sequence shown here is derived from an EMBL/GenBank/DDBJ whole genome shotgun (WGS) entry which is preliminary data.</text>
</comment>
<dbReference type="InterPro" id="IPR029044">
    <property type="entry name" value="Nucleotide-diphossugar_trans"/>
</dbReference>
<dbReference type="Pfam" id="PF00535">
    <property type="entry name" value="Glycos_transf_2"/>
    <property type="match status" value="1"/>
</dbReference>
<feature type="domain" description="Glycosyltransferase 2-like" evidence="5">
    <location>
        <begin position="38"/>
        <end position="186"/>
    </location>
</feature>
<reference evidence="7" key="1">
    <citation type="submission" date="2018-07" db="EMBL/GenBank/DDBJ databases">
        <authorList>
            <person name="Liu B.-T."/>
            <person name="Du Z."/>
        </authorList>
    </citation>
    <scope>NUCLEOTIDE SEQUENCE [LARGE SCALE GENOMIC DNA]</scope>
    <source>
        <strain evidence="7">XYN52</strain>
    </source>
</reference>
<evidence type="ECO:0000256" key="2">
    <source>
        <dbReference type="ARBA" id="ARBA00022676"/>
    </source>
</evidence>
<dbReference type="Pfam" id="PF14559">
    <property type="entry name" value="TPR_19"/>
    <property type="match status" value="1"/>
</dbReference>
<gene>
    <name evidence="6" type="ORF">DVH29_14735</name>
</gene>
<dbReference type="SUPFAM" id="SSF53448">
    <property type="entry name" value="Nucleotide-diphospho-sugar transferases"/>
    <property type="match status" value="1"/>
</dbReference>
<dbReference type="Gene3D" id="3.90.550.10">
    <property type="entry name" value="Spore Coat Polysaccharide Biosynthesis Protein SpsA, Chain A"/>
    <property type="match status" value="1"/>
</dbReference>
<dbReference type="PANTHER" id="PTHR43179">
    <property type="entry name" value="RHAMNOSYLTRANSFERASE WBBL"/>
    <property type="match status" value="1"/>
</dbReference>
<dbReference type="SMART" id="SM00028">
    <property type="entry name" value="TPR"/>
    <property type="match status" value="3"/>
</dbReference>
<evidence type="ECO:0000313" key="7">
    <source>
        <dbReference type="Proteomes" id="UP000253759"/>
    </source>
</evidence>
<dbReference type="InterPro" id="IPR011990">
    <property type="entry name" value="TPR-like_helical_dom_sf"/>
</dbReference>
<comment type="similarity">
    <text evidence="1">Belongs to the glycosyltransferase 2 family.</text>
</comment>
<evidence type="ECO:0000259" key="5">
    <source>
        <dbReference type="Pfam" id="PF00535"/>
    </source>
</evidence>
<organism evidence="6 7">
    <name type="scientific">Pelagibacterium lacus</name>
    <dbReference type="NCBI Taxonomy" id="2282655"/>
    <lineage>
        <taxon>Bacteria</taxon>
        <taxon>Pseudomonadati</taxon>
        <taxon>Pseudomonadota</taxon>
        <taxon>Alphaproteobacteria</taxon>
        <taxon>Hyphomicrobiales</taxon>
        <taxon>Devosiaceae</taxon>
        <taxon>Pelagibacterium</taxon>
    </lineage>
</organism>
<name>A0A369W1Q5_9HYPH</name>
<dbReference type="Gene3D" id="1.25.40.10">
    <property type="entry name" value="Tetratricopeptide repeat domain"/>
    <property type="match status" value="1"/>
</dbReference>
<dbReference type="AlphaFoldDB" id="A0A369W1Q5"/>
<dbReference type="EMBL" id="QQNH01000033">
    <property type="protein sequence ID" value="RDE07815.1"/>
    <property type="molecule type" value="Genomic_DNA"/>
</dbReference>
<dbReference type="GO" id="GO:0016757">
    <property type="term" value="F:glycosyltransferase activity"/>
    <property type="evidence" value="ECO:0007669"/>
    <property type="project" value="UniProtKB-KW"/>
</dbReference>
<keyword evidence="2" id="KW-0328">Glycosyltransferase</keyword>
<protein>
    <submittedName>
        <fullName evidence="6">Glycosyltransferase</fullName>
    </submittedName>
</protein>
<dbReference type="Proteomes" id="UP000253759">
    <property type="component" value="Unassembled WGS sequence"/>
</dbReference>
<dbReference type="CDD" id="cd00761">
    <property type="entry name" value="Glyco_tranf_GTA_type"/>
    <property type="match status" value="1"/>
</dbReference>
<sequence length="1036" mass="112418">MSEHLRSAETPSVESEVSTLPPPAPSALGGHAHPEMAIVVICVGASPEVVGAVQSIFDLGTPCEVIVVNSGGGDVRERLGTLGDRVKIIEHEAVLWVGAARNLGIEAASAAYIAFLAADCRVCPGWIDKRMARHRQGHAAVGSAVVGSGGWNPFAWASHFTLFDKRLPDIAARTATPYGASYDRRLFALYGTFRADLRIGEDTEFHQRLPRGEKPVWAPEVLTLHRSPGGPVSMLADQYCRGIRSGHYWPGRSKGRVARRLYYRLRELAGRIRRGGYRPGTRWRIIAHFPLIALNMAVFELGVRKGKTSADPLAACEAAARRAERAKRWDEAGAHWRAADELSPGHPTLSLNQARCLRMSGHLDAALAICDTVARAHPQLVAPIEERARLCESMGAWTEALAGWRQLTERNPRSGSAQLNLGEALVKANDWQGARVAYQAARLLLPDASTPLRGLAAVAGGLDDNETALELYDSLWNRFSDENALIAWIELLLKLGRQGEATTLVTQVEAAPSATSSKLAARVTLLRWHHDWEGIVALLDAHPDIVTRSRHLLGLQINSLCMLNRQADAHAVIAHRGVSRTVSKRLTLDVQLRFGDYAAARQTLSEKLEAGNIDDISTFHATPLIIGAYEQAGLDGARDVVASLARGSVNSPRGEILRLSLPYQKLRLDSLAWLEGGRSADRAEPEREVLDLLSQSRPRTFAPDAYDNLAMAGSTLARMRRAVPDFHPDPLYSLADALAVARHIVSAIEDARPLSLVRLGDGEGKFFPYPSHLQGFAEKDRIMVTQSWWNLAATGAVAGDELSGLISAAADASDILGIPDLSRIIRVASSGLNTPGSDVARNARGLFAALDYASGIGEGPAGRVAAAPMITSCHIHEALAFWALWPPLLRHMREVSLVTCHSDLPAALRARFGVETRILHLIPSESKYAALFGEDEPDEPHFPDVFRRIEEALASTPSGHVLLVAAGALGKVYCHRVRDAGGIAIDIGSVADYWCGYHTRGYDETLAYRGLPGLPALYDALADRDPGFARFWRSAA</sequence>
<dbReference type="InterPro" id="IPR001173">
    <property type="entry name" value="Glyco_trans_2-like"/>
</dbReference>
<keyword evidence="7" id="KW-1185">Reference proteome</keyword>
<evidence type="ECO:0000256" key="3">
    <source>
        <dbReference type="ARBA" id="ARBA00022679"/>
    </source>
</evidence>
<accession>A0A369W1Q5</accession>
<evidence type="ECO:0000313" key="6">
    <source>
        <dbReference type="EMBL" id="RDE07815.1"/>
    </source>
</evidence>
<feature type="region of interest" description="Disordered" evidence="4">
    <location>
        <begin position="1"/>
        <end position="26"/>
    </location>
</feature>
<feature type="compositionally biased region" description="Polar residues" evidence="4">
    <location>
        <begin position="9"/>
        <end position="18"/>
    </location>
</feature>
<dbReference type="SUPFAM" id="SSF48452">
    <property type="entry name" value="TPR-like"/>
    <property type="match status" value="1"/>
</dbReference>